<protein>
    <submittedName>
        <fullName evidence="2">Uncharacterized protein</fullName>
    </submittedName>
</protein>
<evidence type="ECO:0000313" key="2">
    <source>
        <dbReference type="EMBL" id="KAH7289693.1"/>
    </source>
</evidence>
<feature type="region of interest" description="Disordered" evidence="1">
    <location>
        <begin position="68"/>
        <end position="93"/>
    </location>
</feature>
<proteinExistence type="predicted"/>
<dbReference type="EMBL" id="CM035435">
    <property type="protein sequence ID" value="KAH7289693.1"/>
    <property type="molecule type" value="Genomic_DNA"/>
</dbReference>
<dbReference type="AlphaFoldDB" id="A0A8T2R2A3"/>
<reference evidence="2" key="1">
    <citation type="submission" date="2021-08" db="EMBL/GenBank/DDBJ databases">
        <title>WGS assembly of Ceratopteris richardii.</title>
        <authorList>
            <person name="Marchant D.B."/>
            <person name="Chen G."/>
            <person name="Jenkins J."/>
            <person name="Shu S."/>
            <person name="Leebens-Mack J."/>
            <person name="Grimwood J."/>
            <person name="Schmutz J."/>
            <person name="Soltis P."/>
            <person name="Soltis D."/>
            <person name="Chen Z.-H."/>
        </authorList>
    </citation>
    <scope>NUCLEOTIDE SEQUENCE</scope>
    <source>
        <strain evidence="2">Whitten #5841</strain>
        <tissue evidence="2">Leaf</tissue>
    </source>
</reference>
<evidence type="ECO:0000313" key="3">
    <source>
        <dbReference type="Proteomes" id="UP000825935"/>
    </source>
</evidence>
<gene>
    <name evidence="2" type="ORF">KP509_30G014700</name>
</gene>
<evidence type="ECO:0000256" key="1">
    <source>
        <dbReference type="SAM" id="MobiDB-lite"/>
    </source>
</evidence>
<dbReference type="OrthoDB" id="10577132at2759"/>
<feature type="compositionally biased region" description="Basic residues" evidence="1">
    <location>
        <begin position="78"/>
        <end position="93"/>
    </location>
</feature>
<sequence>MAIYNSKRAYALIFCVFFALTMEYVNGGVLRKSVVTQTSEPSEQPTMSSVSEIKKLYISSTHESLADYMLPGPNTSHNPKHKGSITSKARRIP</sequence>
<dbReference type="Proteomes" id="UP000825935">
    <property type="component" value="Chromosome 30"/>
</dbReference>
<organism evidence="2 3">
    <name type="scientific">Ceratopteris richardii</name>
    <name type="common">Triangle waterfern</name>
    <dbReference type="NCBI Taxonomy" id="49495"/>
    <lineage>
        <taxon>Eukaryota</taxon>
        <taxon>Viridiplantae</taxon>
        <taxon>Streptophyta</taxon>
        <taxon>Embryophyta</taxon>
        <taxon>Tracheophyta</taxon>
        <taxon>Polypodiopsida</taxon>
        <taxon>Polypodiidae</taxon>
        <taxon>Polypodiales</taxon>
        <taxon>Pteridineae</taxon>
        <taxon>Pteridaceae</taxon>
        <taxon>Parkerioideae</taxon>
        <taxon>Ceratopteris</taxon>
    </lineage>
</organism>
<accession>A0A8T2R2A3</accession>
<comment type="caution">
    <text evidence="2">The sequence shown here is derived from an EMBL/GenBank/DDBJ whole genome shotgun (WGS) entry which is preliminary data.</text>
</comment>
<keyword evidence="3" id="KW-1185">Reference proteome</keyword>
<name>A0A8T2R2A3_CERRI</name>